<accession>A0ACC0BYW8</accession>
<keyword evidence="2" id="KW-1185">Reference proteome</keyword>
<dbReference type="EMBL" id="CM044702">
    <property type="protein sequence ID" value="KAI5677741.1"/>
    <property type="molecule type" value="Genomic_DNA"/>
</dbReference>
<comment type="caution">
    <text evidence="1">The sequence shown here is derived from an EMBL/GenBank/DDBJ whole genome shotgun (WGS) entry which is preliminary data.</text>
</comment>
<evidence type="ECO:0000313" key="2">
    <source>
        <dbReference type="Proteomes" id="UP001060085"/>
    </source>
</evidence>
<gene>
    <name evidence="1" type="ORF">M9H77_08691</name>
</gene>
<proteinExistence type="predicted"/>
<evidence type="ECO:0000313" key="1">
    <source>
        <dbReference type="EMBL" id="KAI5677741.1"/>
    </source>
</evidence>
<sequence>MNMITELSPSKSSMFCFFLLIFSLLTAPSSSSTNSFIYGGCTQLKYAPASPYESNVNSILTSVVNSASSTSFNNFKISLPGSTQNDIVYGLFQCRGDLTNSDCHDCVVHAVSQLGTLCVGTSGGALQLEGCYVKYDNISFLGVADKTVVYKKCEPSIGYDDSDSLTRRDAVLAYLAGGGQYFRVGGSGKVQGIAQCVQDLSMSACQDCLSEATGRLRNECGGSAWADMFLAKCYVRYSERGYHSKSENDDEMEKTLAIIIGLIVGVAVIIVLLSALSKLWEKKGGK</sequence>
<reference evidence="2" key="1">
    <citation type="journal article" date="2023" name="Nat. Plants">
        <title>Single-cell RNA sequencing provides a high-resolution roadmap for understanding the multicellular compartmentation of specialized metabolism.</title>
        <authorList>
            <person name="Sun S."/>
            <person name="Shen X."/>
            <person name="Li Y."/>
            <person name="Li Y."/>
            <person name="Wang S."/>
            <person name="Li R."/>
            <person name="Zhang H."/>
            <person name="Shen G."/>
            <person name="Guo B."/>
            <person name="Wei J."/>
            <person name="Xu J."/>
            <person name="St-Pierre B."/>
            <person name="Chen S."/>
            <person name="Sun C."/>
        </authorList>
    </citation>
    <scope>NUCLEOTIDE SEQUENCE [LARGE SCALE GENOMIC DNA]</scope>
</reference>
<name>A0ACC0BYW8_CATRO</name>
<dbReference type="Proteomes" id="UP001060085">
    <property type="component" value="Linkage Group LG02"/>
</dbReference>
<organism evidence="1 2">
    <name type="scientific">Catharanthus roseus</name>
    <name type="common">Madagascar periwinkle</name>
    <name type="synonym">Vinca rosea</name>
    <dbReference type="NCBI Taxonomy" id="4058"/>
    <lineage>
        <taxon>Eukaryota</taxon>
        <taxon>Viridiplantae</taxon>
        <taxon>Streptophyta</taxon>
        <taxon>Embryophyta</taxon>
        <taxon>Tracheophyta</taxon>
        <taxon>Spermatophyta</taxon>
        <taxon>Magnoliopsida</taxon>
        <taxon>eudicotyledons</taxon>
        <taxon>Gunneridae</taxon>
        <taxon>Pentapetalae</taxon>
        <taxon>asterids</taxon>
        <taxon>lamiids</taxon>
        <taxon>Gentianales</taxon>
        <taxon>Apocynaceae</taxon>
        <taxon>Rauvolfioideae</taxon>
        <taxon>Vinceae</taxon>
        <taxon>Catharanthinae</taxon>
        <taxon>Catharanthus</taxon>
    </lineage>
</organism>
<protein>
    <submittedName>
        <fullName evidence="1">Uncharacterized protein</fullName>
    </submittedName>
</protein>